<dbReference type="InterPro" id="IPR036545">
    <property type="entry name" value="Cyt_c_oxidase_su5A/6_sf"/>
</dbReference>
<gene>
    <name evidence="15" type="ORF">FGADI_1310</name>
</gene>
<dbReference type="PANTHER" id="PTHR14200">
    <property type="entry name" value="CYTOCHROME C OXIDASE POLYPEPTIDE"/>
    <property type="match status" value="1"/>
</dbReference>
<protein>
    <recommendedName>
        <fullName evidence="11 13">Cytochrome c oxidase subunit 6, mitochondrial</fullName>
    </recommendedName>
    <alternativeName>
        <fullName evidence="12 13">Cytochrome c oxidase polypeptide VI</fullName>
    </alternativeName>
</protein>
<feature type="transmembrane region" description="Helical" evidence="14">
    <location>
        <begin position="42"/>
        <end position="63"/>
    </location>
</feature>
<evidence type="ECO:0000256" key="14">
    <source>
        <dbReference type="SAM" id="Phobius"/>
    </source>
</evidence>
<evidence type="ECO:0000256" key="10">
    <source>
        <dbReference type="ARBA" id="ARBA00023136"/>
    </source>
</evidence>
<evidence type="ECO:0000256" key="2">
    <source>
        <dbReference type="ARBA" id="ARBA00004673"/>
    </source>
</evidence>
<organism evidence="15 16">
    <name type="scientific">Fusarium gaditjirri</name>
    <dbReference type="NCBI Taxonomy" id="282569"/>
    <lineage>
        <taxon>Eukaryota</taxon>
        <taxon>Fungi</taxon>
        <taxon>Dikarya</taxon>
        <taxon>Ascomycota</taxon>
        <taxon>Pezizomycotina</taxon>
        <taxon>Sordariomycetes</taxon>
        <taxon>Hypocreomycetidae</taxon>
        <taxon>Hypocreales</taxon>
        <taxon>Nectriaceae</taxon>
        <taxon>Fusarium</taxon>
        <taxon>Fusarium nisikadoi species complex</taxon>
    </lineage>
</organism>
<dbReference type="InterPro" id="IPR003204">
    <property type="entry name" value="Cyt_c_oxidase_su5A/6"/>
</dbReference>
<keyword evidence="5 13" id="KW-0479">Metal-binding</keyword>
<dbReference type="CDD" id="cd00923">
    <property type="entry name" value="Cyt_c_Oxidase_Va"/>
    <property type="match status" value="1"/>
</dbReference>
<keyword evidence="10 13" id="KW-0472">Membrane</keyword>
<dbReference type="GO" id="GO:0046872">
    <property type="term" value="F:metal ion binding"/>
    <property type="evidence" value="ECO:0007669"/>
    <property type="project" value="UniProtKB-UniRule"/>
</dbReference>
<comment type="subunit">
    <text evidence="13">Component of the cytochrome c oxidase (complex IV, CIV), a multisubunit enzyme composed of a catalytic core of 3 subunits and several supernumerary subunits.</text>
</comment>
<keyword evidence="14" id="KW-0812">Transmembrane</keyword>
<keyword evidence="16" id="KW-1185">Reference proteome</keyword>
<feature type="transmembrane region" description="Helical" evidence="14">
    <location>
        <begin position="12"/>
        <end position="36"/>
    </location>
</feature>
<sequence>MIAQFTSLHLKLRACVACVACGYGVAVLVSWCGYLAAVNQMVGAVIISMPAQLLVVFAFQFPVTEDSLADRARDVTIDWNKQTLTYVPHLSHQSSAHPLVQTTLQSSPEPEKASPLPLPIHDLSPTTDITSVRQQTPLLSNMSAFIRVARSVRAAPIRPAVQPLAARSAVAHFTTSIPRRSEHAEETFEEFSARFEKEFDGVQDVFELQRNLNNAFAYDLVPAPSVIAAALKAARRVNDFGTAVRIFEGIKTKVENKGQYEQYLEELKPLREELGVLLKEELYPEEK</sequence>
<comment type="similarity">
    <text evidence="3 13">Belongs to the cytochrome c oxidase subunit 5A family.</text>
</comment>
<proteinExistence type="inferred from homology"/>
<comment type="subcellular location">
    <subcellularLocation>
        <location evidence="1 13">Mitochondrion inner membrane</location>
        <topology evidence="1 13">Peripheral membrane protein</topology>
        <orientation evidence="1 13">Matrix side</orientation>
    </subcellularLocation>
</comment>
<evidence type="ECO:0000256" key="3">
    <source>
        <dbReference type="ARBA" id="ARBA00007972"/>
    </source>
</evidence>
<reference evidence="15" key="2">
    <citation type="submission" date="2020-05" db="EMBL/GenBank/DDBJ databases">
        <authorList>
            <person name="Kim H.-S."/>
            <person name="Proctor R.H."/>
            <person name="Brown D.W."/>
        </authorList>
    </citation>
    <scope>NUCLEOTIDE SEQUENCE</scope>
    <source>
        <strain evidence="15">NRRL 45417</strain>
    </source>
</reference>
<keyword evidence="4 13" id="KW-0349">Heme</keyword>
<dbReference type="Proteomes" id="UP000604273">
    <property type="component" value="Unassembled WGS sequence"/>
</dbReference>
<dbReference type="GO" id="GO:0045277">
    <property type="term" value="C:respiratory chain complex IV"/>
    <property type="evidence" value="ECO:0007669"/>
    <property type="project" value="UniProtKB-UniRule"/>
</dbReference>
<evidence type="ECO:0000256" key="7">
    <source>
        <dbReference type="ARBA" id="ARBA00022946"/>
    </source>
</evidence>
<dbReference type="GO" id="GO:0005743">
    <property type="term" value="C:mitochondrial inner membrane"/>
    <property type="evidence" value="ECO:0007669"/>
    <property type="project" value="UniProtKB-SubCell"/>
</dbReference>
<evidence type="ECO:0000256" key="11">
    <source>
        <dbReference type="ARBA" id="ARBA00070174"/>
    </source>
</evidence>
<comment type="caution">
    <text evidence="15">The sequence shown here is derived from an EMBL/GenBank/DDBJ whole genome shotgun (WGS) entry which is preliminary data.</text>
</comment>
<dbReference type="FunFam" id="1.25.40.40:FF:000001">
    <property type="entry name" value="Cytochrome c oxidase subunit VI"/>
    <property type="match status" value="1"/>
</dbReference>
<evidence type="ECO:0000256" key="6">
    <source>
        <dbReference type="ARBA" id="ARBA00022792"/>
    </source>
</evidence>
<reference evidence="15" key="1">
    <citation type="journal article" date="2020" name="BMC Genomics">
        <title>Correction to: Identification and distribution of gene clusters required for synthesis of sphingolipid metabolism inhibitors in diverse species of the filamentous fungus Fusarium.</title>
        <authorList>
            <person name="Kim H.S."/>
            <person name="Lohmar J.M."/>
            <person name="Busman M."/>
            <person name="Brown D.W."/>
            <person name="Naumann T.A."/>
            <person name="Divon H.H."/>
            <person name="Lysoe E."/>
            <person name="Uhlig S."/>
            <person name="Proctor R.H."/>
        </authorList>
    </citation>
    <scope>NUCLEOTIDE SEQUENCE</scope>
    <source>
        <strain evidence="15">NRRL 45417</strain>
    </source>
</reference>
<dbReference type="EMBL" id="JABFAI010000029">
    <property type="protein sequence ID" value="KAF4959808.1"/>
    <property type="molecule type" value="Genomic_DNA"/>
</dbReference>
<comment type="function">
    <text evidence="13">Component of the cytochrome c oxidase, the last enzyme in the mitochondrial electron transport chain which drives oxidative phosphorylation. The respiratory chain contains 3 multisubunit complexes succinate dehydrogenase (complex II, CII), ubiquinol-cytochrome c oxidoreductase (cytochrome b-c1 complex, complex III, CIII) and cytochrome c oxidase (complex IV, CIV), that cooperate to transfer electrons derived from NADH and succinate to molecular oxygen, creating an electrochemical gradient over the inner membrane that drives transmembrane transport and the ATP synthase. Cytochrome c oxidase is the component of the respiratory chain that catalyzes the reduction of oxygen to water. Electrons originating from reduced cytochrome c in the intermembrane space (IMS) are transferred via the dinuclear copper A center (CU(A)) of subunit 2 and heme A of subunit 1 to the active site in subunit 1, a binuclear center (BNC) formed by heme A3 and copper B (CU(B)). The BNC reduces molecular oxygen to 2 water molecules using 4 electrons from cytochrome c in the IMS and 4 protons from the mitochondrial matrix.</text>
</comment>
<accession>A0A8H4X2R4</accession>
<dbReference type="OrthoDB" id="5778907at2759"/>
<dbReference type="Gene3D" id="1.25.40.40">
    <property type="entry name" value="Cytochrome c oxidase, subunit Va/VI"/>
    <property type="match status" value="1"/>
</dbReference>
<name>A0A8H4X2R4_9HYPO</name>
<evidence type="ECO:0000313" key="15">
    <source>
        <dbReference type="EMBL" id="KAF4959808.1"/>
    </source>
</evidence>
<evidence type="ECO:0000256" key="4">
    <source>
        <dbReference type="ARBA" id="ARBA00022617"/>
    </source>
</evidence>
<dbReference type="Pfam" id="PF02284">
    <property type="entry name" value="COX5A"/>
    <property type="match status" value="1"/>
</dbReference>
<evidence type="ECO:0000256" key="8">
    <source>
        <dbReference type="ARBA" id="ARBA00023004"/>
    </source>
</evidence>
<comment type="pathway">
    <text evidence="2 13">Energy metabolism; oxidative phosphorylation.</text>
</comment>
<keyword evidence="6 13" id="KW-0999">Mitochondrion inner membrane</keyword>
<evidence type="ECO:0000313" key="16">
    <source>
        <dbReference type="Proteomes" id="UP000604273"/>
    </source>
</evidence>
<keyword evidence="9 13" id="KW-0496">Mitochondrion</keyword>
<dbReference type="AlphaFoldDB" id="A0A8H4X2R4"/>
<keyword evidence="7 13" id="KW-0809">Transit peptide</keyword>
<dbReference type="UniPathway" id="UPA00705"/>
<keyword evidence="14" id="KW-1133">Transmembrane helix</keyword>
<evidence type="ECO:0000256" key="1">
    <source>
        <dbReference type="ARBA" id="ARBA00004443"/>
    </source>
</evidence>
<evidence type="ECO:0000256" key="9">
    <source>
        <dbReference type="ARBA" id="ARBA00023128"/>
    </source>
</evidence>
<evidence type="ECO:0000256" key="12">
    <source>
        <dbReference type="ARBA" id="ARBA00082700"/>
    </source>
</evidence>
<evidence type="ECO:0000256" key="13">
    <source>
        <dbReference type="RuleBase" id="RU368103"/>
    </source>
</evidence>
<keyword evidence="8 13" id="KW-0408">Iron</keyword>
<dbReference type="PANTHER" id="PTHR14200:SF11">
    <property type="entry name" value="CYTOCHROME C OXIDASE SUBUNIT 5A, MITOCHONDRIAL"/>
    <property type="match status" value="1"/>
</dbReference>
<dbReference type="GO" id="GO:0006123">
    <property type="term" value="P:mitochondrial electron transport, cytochrome c to oxygen"/>
    <property type="evidence" value="ECO:0007669"/>
    <property type="project" value="UniProtKB-UniRule"/>
</dbReference>
<evidence type="ECO:0000256" key="5">
    <source>
        <dbReference type="ARBA" id="ARBA00022723"/>
    </source>
</evidence>
<dbReference type="SUPFAM" id="SSF48479">
    <property type="entry name" value="Cytochrome c oxidase subunit E"/>
    <property type="match status" value="1"/>
</dbReference>